<proteinExistence type="inferred from homology"/>
<evidence type="ECO:0000256" key="9">
    <source>
        <dbReference type="ARBA" id="ARBA00032554"/>
    </source>
</evidence>
<name>A0ABY2Q443_9HYPH</name>
<dbReference type="InterPro" id="IPR004424">
    <property type="entry name" value="IspE"/>
</dbReference>
<dbReference type="PANTHER" id="PTHR43527:SF2">
    <property type="entry name" value="4-DIPHOSPHOCYTIDYL-2-C-METHYL-D-ERYTHRITOL KINASE, CHLOROPLASTIC"/>
    <property type="match status" value="1"/>
</dbReference>
<dbReference type="NCBIfam" id="NF011202">
    <property type="entry name" value="PRK14608.1"/>
    <property type="match status" value="1"/>
</dbReference>
<dbReference type="Proteomes" id="UP000306441">
    <property type="component" value="Unassembled WGS sequence"/>
</dbReference>
<accession>A0ABY2Q443</accession>
<dbReference type="SUPFAM" id="SSF54211">
    <property type="entry name" value="Ribosomal protein S5 domain 2-like"/>
    <property type="match status" value="1"/>
</dbReference>
<feature type="active site" evidence="10">
    <location>
        <position position="17"/>
    </location>
</feature>
<dbReference type="HAMAP" id="MF_00061">
    <property type="entry name" value="IspE"/>
    <property type="match status" value="1"/>
</dbReference>
<dbReference type="PIRSF" id="PIRSF010376">
    <property type="entry name" value="IspE"/>
    <property type="match status" value="1"/>
</dbReference>
<keyword evidence="8 10" id="KW-0414">Isoprene biosynthesis</keyword>
<dbReference type="GO" id="GO:0050515">
    <property type="term" value="F:4-(cytidine 5'-diphospho)-2-C-methyl-D-erythritol kinase activity"/>
    <property type="evidence" value="ECO:0007669"/>
    <property type="project" value="UniProtKB-EC"/>
</dbReference>
<feature type="domain" description="GHMP kinase N-terminal" evidence="11">
    <location>
        <begin position="74"/>
        <end position="155"/>
    </location>
</feature>
<dbReference type="Gene3D" id="3.30.70.890">
    <property type="entry name" value="GHMP kinase, C-terminal domain"/>
    <property type="match status" value="1"/>
</dbReference>
<keyword evidence="14" id="KW-1185">Reference proteome</keyword>
<evidence type="ECO:0000256" key="2">
    <source>
        <dbReference type="ARBA" id="ARBA00012052"/>
    </source>
</evidence>
<dbReference type="SUPFAM" id="SSF55060">
    <property type="entry name" value="GHMP Kinase, C-terminal domain"/>
    <property type="match status" value="1"/>
</dbReference>
<evidence type="ECO:0000313" key="14">
    <source>
        <dbReference type="Proteomes" id="UP000306441"/>
    </source>
</evidence>
<evidence type="ECO:0000256" key="6">
    <source>
        <dbReference type="ARBA" id="ARBA00022777"/>
    </source>
</evidence>
<evidence type="ECO:0000256" key="4">
    <source>
        <dbReference type="ARBA" id="ARBA00022679"/>
    </source>
</evidence>
<dbReference type="InterPro" id="IPR020568">
    <property type="entry name" value="Ribosomal_Su5_D2-typ_SF"/>
</dbReference>
<sequence length="304" mass="31852">MALPPTDPAVTELAPAKLNLALHVTGRRADGFHLLESLVVFTRFGDRLHVEPAAEDGFAIDGPFADQLDAGADNLVLRAREALRQALPEPARQALAPVTIRLEKNLPVASGIGGGSSDAAAALRSLNRLWGSKLDDRALADIGAGLGADVPMCLTARPLVAKGIGEIVEPVADFPTLALVLVNPDVAVATPEVFARLTRRDGESLPPLPGAIDFHSLRNWLETTRNDLEPAAREIQPAIGHAIAALDKAGSGFSRMSGSGATCFGLFETGNVAKRAALAIRAKHPGWFVAATRGMPSPGRSEEA</sequence>
<feature type="active site" evidence="10">
    <location>
        <position position="149"/>
    </location>
</feature>
<comment type="function">
    <text evidence="10">Catalyzes the phosphorylation of the position 2 hydroxy group of 4-diphosphocytidyl-2C-methyl-D-erythritol.</text>
</comment>
<evidence type="ECO:0000256" key="10">
    <source>
        <dbReference type="HAMAP-Rule" id="MF_00061"/>
    </source>
</evidence>
<dbReference type="InterPro" id="IPR006204">
    <property type="entry name" value="GHMP_kinase_N_dom"/>
</dbReference>
<comment type="caution">
    <text evidence="13">The sequence shown here is derived from an EMBL/GenBank/DDBJ whole genome shotgun (WGS) entry which is preliminary data.</text>
</comment>
<dbReference type="NCBIfam" id="TIGR00154">
    <property type="entry name" value="ispE"/>
    <property type="match status" value="1"/>
</dbReference>
<comment type="pathway">
    <text evidence="10">Isoprenoid biosynthesis; isopentenyl diphosphate biosynthesis via DXP pathway; isopentenyl diphosphate from 1-deoxy-D-xylulose 5-phosphate: step 3/6.</text>
</comment>
<evidence type="ECO:0000256" key="1">
    <source>
        <dbReference type="ARBA" id="ARBA00009684"/>
    </source>
</evidence>
<dbReference type="Gene3D" id="3.30.230.10">
    <property type="match status" value="1"/>
</dbReference>
<evidence type="ECO:0000313" key="13">
    <source>
        <dbReference type="EMBL" id="THF55834.1"/>
    </source>
</evidence>
<evidence type="ECO:0000259" key="11">
    <source>
        <dbReference type="Pfam" id="PF00288"/>
    </source>
</evidence>
<dbReference type="Pfam" id="PF08544">
    <property type="entry name" value="GHMP_kinases_C"/>
    <property type="match status" value="1"/>
</dbReference>
<dbReference type="InterPro" id="IPR036554">
    <property type="entry name" value="GHMP_kinase_C_sf"/>
</dbReference>
<dbReference type="EMBL" id="SSNY01000010">
    <property type="protein sequence ID" value="THF55834.1"/>
    <property type="molecule type" value="Genomic_DNA"/>
</dbReference>
<evidence type="ECO:0000256" key="5">
    <source>
        <dbReference type="ARBA" id="ARBA00022741"/>
    </source>
</evidence>
<evidence type="ECO:0000256" key="8">
    <source>
        <dbReference type="ARBA" id="ARBA00023229"/>
    </source>
</evidence>
<keyword evidence="7 10" id="KW-0067">ATP-binding</keyword>
<comment type="catalytic activity">
    <reaction evidence="10">
        <text>4-CDP-2-C-methyl-D-erythritol + ATP = 4-CDP-2-C-methyl-D-erythritol 2-phosphate + ADP + H(+)</text>
        <dbReference type="Rhea" id="RHEA:18437"/>
        <dbReference type="ChEBI" id="CHEBI:15378"/>
        <dbReference type="ChEBI" id="CHEBI:30616"/>
        <dbReference type="ChEBI" id="CHEBI:57823"/>
        <dbReference type="ChEBI" id="CHEBI:57919"/>
        <dbReference type="ChEBI" id="CHEBI:456216"/>
        <dbReference type="EC" id="2.7.1.148"/>
    </reaction>
</comment>
<gene>
    <name evidence="10" type="primary">ispE</name>
    <name evidence="13" type="ORF">E6C48_16700</name>
</gene>
<comment type="similarity">
    <text evidence="1 10">Belongs to the GHMP kinase family. IspE subfamily.</text>
</comment>
<keyword evidence="6 10" id="KW-0418">Kinase</keyword>
<dbReference type="InterPro" id="IPR014721">
    <property type="entry name" value="Ribsml_uS5_D2-typ_fold_subgr"/>
</dbReference>
<dbReference type="EC" id="2.7.1.148" evidence="2 10"/>
<feature type="binding site" evidence="10">
    <location>
        <begin position="107"/>
        <end position="117"/>
    </location>
    <ligand>
        <name>ATP</name>
        <dbReference type="ChEBI" id="CHEBI:30616"/>
    </ligand>
</feature>
<keyword evidence="4 10" id="KW-0808">Transferase</keyword>
<keyword evidence="5 10" id="KW-0547">Nucleotide-binding</keyword>
<feature type="domain" description="GHMP kinase C-terminal" evidence="12">
    <location>
        <begin position="214"/>
        <end position="283"/>
    </location>
</feature>
<dbReference type="PANTHER" id="PTHR43527">
    <property type="entry name" value="4-DIPHOSPHOCYTIDYL-2-C-METHYL-D-ERYTHRITOL KINASE, CHLOROPLASTIC"/>
    <property type="match status" value="1"/>
</dbReference>
<dbReference type="InterPro" id="IPR013750">
    <property type="entry name" value="GHMP_kinase_C_dom"/>
</dbReference>
<evidence type="ECO:0000259" key="12">
    <source>
        <dbReference type="Pfam" id="PF08544"/>
    </source>
</evidence>
<evidence type="ECO:0000256" key="3">
    <source>
        <dbReference type="ARBA" id="ARBA00017473"/>
    </source>
</evidence>
<evidence type="ECO:0000256" key="7">
    <source>
        <dbReference type="ARBA" id="ARBA00022840"/>
    </source>
</evidence>
<dbReference type="Pfam" id="PF00288">
    <property type="entry name" value="GHMP_kinases_N"/>
    <property type="match status" value="1"/>
</dbReference>
<protein>
    <recommendedName>
        <fullName evidence="3 10">4-diphosphocytidyl-2-C-methyl-D-erythritol kinase</fullName>
        <shortName evidence="10">CMK</shortName>
        <ecNumber evidence="2 10">2.7.1.148</ecNumber>
    </recommendedName>
    <alternativeName>
        <fullName evidence="9 10">4-(cytidine-5'-diphospho)-2-C-methyl-D-erythritol kinase</fullName>
    </alternativeName>
</protein>
<organism evidence="13 14">
    <name type="scientific">Ollibium composti</name>
    <dbReference type="NCBI Taxonomy" id="2675109"/>
    <lineage>
        <taxon>Bacteria</taxon>
        <taxon>Pseudomonadati</taxon>
        <taxon>Pseudomonadota</taxon>
        <taxon>Alphaproteobacteria</taxon>
        <taxon>Hyphomicrobiales</taxon>
        <taxon>Phyllobacteriaceae</taxon>
        <taxon>Ollibium</taxon>
    </lineage>
</organism>
<reference evidence="13 14" key="1">
    <citation type="submission" date="2019-04" db="EMBL/GenBank/DDBJ databases">
        <title>Mesorhizobium composti sp. nov., isolated from compost.</title>
        <authorList>
            <person name="Lin S.-Y."/>
            <person name="Hameed A."/>
            <person name="Hsieh Y.-T."/>
            <person name="Young C.-C."/>
        </authorList>
    </citation>
    <scope>NUCLEOTIDE SEQUENCE [LARGE SCALE GENOMIC DNA]</scope>
    <source>
        <strain evidence="13 14">CC-YTH430</strain>
    </source>
</reference>